<dbReference type="EMBL" id="MT145010">
    <property type="protein sequence ID" value="QJI02536.1"/>
    <property type="molecule type" value="Genomic_DNA"/>
</dbReference>
<organism evidence="1">
    <name type="scientific">viral metagenome</name>
    <dbReference type="NCBI Taxonomy" id="1070528"/>
    <lineage>
        <taxon>unclassified sequences</taxon>
        <taxon>metagenomes</taxon>
        <taxon>organismal metagenomes</taxon>
    </lineage>
</organism>
<proteinExistence type="predicted"/>
<gene>
    <name evidence="1" type="ORF">TM448A00866_0031</name>
    <name evidence="2" type="ORF">TM448B03322_0003</name>
</gene>
<protein>
    <submittedName>
        <fullName evidence="1">Uncharacterized protein</fullName>
    </submittedName>
</protein>
<dbReference type="AlphaFoldDB" id="A0A6H1ZJW0"/>
<dbReference type="EMBL" id="MT144075">
    <property type="protein sequence ID" value="QJA48216.1"/>
    <property type="molecule type" value="Genomic_DNA"/>
</dbReference>
<name>A0A6H1ZJW0_9ZZZZ</name>
<evidence type="ECO:0000313" key="2">
    <source>
        <dbReference type="EMBL" id="QJI02536.1"/>
    </source>
</evidence>
<sequence>MSKPKKSLQGEGYRVLTCVYCGKEYPQDTPSWGNKVLTEHIKVCEKHPLQKALADIKLLRAALAGLVGVSAKEELEMMELAVRTSPAPDADKASMINAIHALLATPTPKDSE</sequence>
<reference evidence="1" key="1">
    <citation type="submission" date="2020-03" db="EMBL/GenBank/DDBJ databases">
        <title>The deep terrestrial virosphere.</title>
        <authorList>
            <person name="Holmfeldt K."/>
            <person name="Nilsson E."/>
            <person name="Simone D."/>
            <person name="Lopez-Fernandez M."/>
            <person name="Wu X."/>
            <person name="de Brujin I."/>
            <person name="Lundin D."/>
            <person name="Andersson A."/>
            <person name="Bertilsson S."/>
            <person name="Dopson M."/>
        </authorList>
    </citation>
    <scope>NUCLEOTIDE SEQUENCE</scope>
    <source>
        <strain evidence="1">TM448A00866</strain>
        <strain evidence="2">TM448B03322</strain>
    </source>
</reference>
<evidence type="ECO:0000313" key="1">
    <source>
        <dbReference type="EMBL" id="QJA48216.1"/>
    </source>
</evidence>
<accession>A0A6H1ZJW0</accession>